<dbReference type="Proteomes" id="UP000216057">
    <property type="component" value="Unassembled WGS sequence"/>
</dbReference>
<dbReference type="PIRSF" id="PIRSF025414">
    <property type="entry name" value="Alpha-L-arabinofuranosidase"/>
    <property type="match status" value="1"/>
</dbReference>
<proteinExistence type="inferred from homology"/>
<dbReference type="CDD" id="cd18817">
    <property type="entry name" value="GH43f_LbAraf43-like"/>
    <property type="match status" value="1"/>
</dbReference>
<dbReference type="OrthoDB" id="177947at2"/>
<evidence type="ECO:0000313" key="11">
    <source>
        <dbReference type="Proteomes" id="UP000593943"/>
    </source>
</evidence>
<dbReference type="Gene3D" id="2.115.10.20">
    <property type="entry name" value="Glycosyl hydrolase domain, family 43"/>
    <property type="match status" value="1"/>
</dbReference>
<dbReference type="Pfam" id="PF04616">
    <property type="entry name" value="Glyco_hydro_43"/>
    <property type="match status" value="1"/>
</dbReference>
<feature type="region of interest" description="Disordered" evidence="7">
    <location>
        <begin position="320"/>
        <end position="346"/>
    </location>
</feature>
<dbReference type="KEGG" id="beu:BE0216_08550"/>
<evidence type="ECO:0000256" key="6">
    <source>
        <dbReference type="RuleBase" id="RU361187"/>
    </source>
</evidence>
<evidence type="ECO:0000313" key="9">
    <source>
        <dbReference type="EMBL" id="QOL32483.1"/>
    </source>
</evidence>
<evidence type="ECO:0000313" key="8">
    <source>
        <dbReference type="EMBL" id="OZG64738.1"/>
    </source>
</evidence>
<evidence type="ECO:0000256" key="5">
    <source>
        <dbReference type="PIRSR" id="PIRSR606710-2"/>
    </source>
</evidence>
<reference evidence="8 10" key="1">
    <citation type="journal article" date="2017" name="BMC Genomics">
        <title>Comparative genomic and phylogenomic analyses of the Bifidobacteriaceae family.</title>
        <authorList>
            <person name="Lugli G.A."/>
            <person name="Milani C."/>
            <person name="Turroni F."/>
            <person name="Duranti S."/>
            <person name="Mancabelli L."/>
            <person name="Mangifesta M."/>
            <person name="Ferrario C."/>
            <person name="Modesto M."/>
            <person name="Mattarelli P."/>
            <person name="Jiri K."/>
            <person name="van Sinderen D."/>
            <person name="Ventura M."/>
        </authorList>
    </citation>
    <scope>NUCLEOTIDE SEQUENCE [LARGE SCALE GENOMIC DNA]</scope>
    <source>
        <strain evidence="8 10">DSM 100216</strain>
    </source>
</reference>
<name>A0A261G027_9BIFI</name>
<keyword evidence="4 6" id="KW-0326">Glycosidase</keyword>
<evidence type="ECO:0000313" key="10">
    <source>
        <dbReference type="Proteomes" id="UP000216057"/>
    </source>
</evidence>
<dbReference type="PANTHER" id="PTHR43817">
    <property type="entry name" value="GLYCOSYL HYDROLASE"/>
    <property type="match status" value="1"/>
</dbReference>
<dbReference type="Proteomes" id="UP000593943">
    <property type="component" value="Chromosome"/>
</dbReference>
<dbReference type="EMBL" id="CP062938">
    <property type="protein sequence ID" value="QOL32483.1"/>
    <property type="molecule type" value="Genomic_DNA"/>
</dbReference>
<organism evidence="8 10">
    <name type="scientific">Bifidobacterium eulemuris</name>
    <dbReference type="NCBI Taxonomy" id="1765219"/>
    <lineage>
        <taxon>Bacteria</taxon>
        <taxon>Bacillati</taxon>
        <taxon>Actinomycetota</taxon>
        <taxon>Actinomycetes</taxon>
        <taxon>Bifidobacteriales</taxon>
        <taxon>Bifidobacteriaceae</taxon>
        <taxon>Bifidobacterium</taxon>
    </lineage>
</organism>
<dbReference type="AlphaFoldDB" id="A0A261G027"/>
<reference evidence="9 11" key="2">
    <citation type="submission" date="2020-10" db="EMBL/GenBank/DDBJ databases">
        <title>Genome sequencing of Bifidobacterium eulemuris_DSMZ_100216.</title>
        <authorList>
            <person name="Kim J."/>
        </authorList>
    </citation>
    <scope>NUCLEOTIDE SEQUENCE [LARGE SCALE GENOMIC DNA]</scope>
    <source>
        <strain evidence="9 11">DSM 100216</strain>
    </source>
</reference>
<evidence type="ECO:0000256" key="4">
    <source>
        <dbReference type="ARBA" id="ARBA00023295"/>
    </source>
</evidence>
<protein>
    <submittedName>
        <fullName evidence="8">Alpha-N-arabinofuranosidase</fullName>
    </submittedName>
    <submittedName>
        <fullName evidence="9">Family 43 glycosylhydrolase</fullName>
    </submittedName>
</protein>
<dbReference type="InterPro" id="IPR023296">
    <property type="entry name" value="Glyco_hydro_beta-prop_sf"/>
</dbReference>
<keyword evidence="11" id="KW-1185">Reference proteome</keyword>
<evidence type="ECO:0000256" key="7">
    <source>
        <dbReference type="SAM" id="MobiDB-lite"/>
    </source>
</evidence>
<dbReference type="EMBL" id="MWWZ01000014">
    <property type="protein sequence ID" value="OZG64738.1"/>
    <property type="molecule type" value="Genomic_DNA"/>
</dbReference>
<feature type="site" description="Important for catalytic activity, responsible for pKa modulation of the active site Glu and correct orientation of both the proton donor and substrate" evidence="5">
    <location>
        <position position="132"/>
    </location>
</feature>
<dbReference type="SUPFAM" id="SSF75005">
    <property type="entry name" value="Arabinanase/levansucrase/invertase"/>
    <property type="match status" value="1"/>
</dbReference>
<dbReference type="GO" id="GO:0004553">
    <property type="term" value="F:hydrolase activity, hydrolyzing O-glycosyl compounds"/>
    <property type="evidence" value="ECO:0007669"/>
    <property type="project" value="InterPro"/>
</dbReference>
<keyword evidence="3 6" id="KW-0378">Hydrolase</keyword>
<evidence type="ECO:0000256" key="3">
    <source>
        <dbReference type="ARBA" id="ARBA00022801"/>
    </source>
</evidence>
<dbReference type="InterPro" id="IPR006710">
    <property type="entry name" value="Glyco_hydro_43"/>
</dbReference>
<dbReference type="GO" id="GO:0005975">
    <property type="term" value="P:carbohydrate metabolic process"/>
    <property type="evidence" value="ECO:0007669"/>
    <property type="project" value="InterPro"/>
</dbReference>
<dbReference type="RefSeq" id="WP_094637595.1">
    <property type="nucleotide sequence ID" value="NZ_CP062938.1"/>
</dbReference>
<evidence type="ECO:0000256" key="1">
    <source>
        <dbReference type="ARBA" id="ARBA00009865"/>
    </source>
</evidence>
<keyword evidence="2" id="KW-0732">Signal</keyword>
<dbReference type="InterPro" id="IPR016828">
    <property type="entry name" value="Alpha-L-arabinofuranosidase"/>
</dbReference>
<comment type="similarity">
    <text evidence="1 6">Belongs to the glycosyl hydrolase 43 family.</text>
</comment>
<accession>A0A261G027</accession>
<sequence>MAVYNNPVVLQRADPWVLKVDGEYYFTGSDPEYNCIAIRHASTINDLQSAPETVVWRKHETGPMSKYIWAPELHRVNGAWYIYFAAAEREFEPNGMPTHRMYVLENTDADPTTDNWVEKGRIVTPMDSFSLDATTEVIDGVQYLVWAQKDYDIPGNSNLYIAKMANPWTLESEPVMLTKPEYDWECIDFLVNEGPAFLFHGDKIYITYSASGTGVPYAVGLLTADRDADLLDPASWTKSPVPVFKTCAENGQYGPGHNSFVKAEDGETDLMIYHCRNYTDIKGDPLFDPNRHARVGVVNWTESGPDFGVPEPDVVWSPATTDVLPADGGPQAGTPAETLPELAKQA</sequence>
<dbReference type="PANTHER" id="PTHR43817:SF1">
    <property type="entry name" value="HYDROLASE, FAMILY 43, PUTATIVE (AFU_ORTHOLOGUE AFUA_3G01660)-RELATED"/>
    <property type="match status" value="1"/>
</dbReference>
<evidence type="ECO:0000256" key="2">
    <source>
        <dbReference type="ARBA" id="ARBA00022729"/>
    </source>
</evidence>
<gene>
    <name evidence="9" type="ORF">BE0216_08550</name>
    <name evidence="8" type="ORF">BEUL_2093</name>
</gene>